<dbReference type="AlphaFoldDB" id="A0A5S4V9J5"/>
<dbReference type="RefSeq" id="WP_148732729.1">
    <property type="nucleotide sequence ID" value="NZ_VSSB01000001.1"/>
</dbReference>
<evidence type="ECO:0000313" key="2">
    <source>
        <dbReference type="EMBL" id="TYL53260.1"/>
    </source>
</evidence>
<reference evidence="2 3" key="1">
    <citation type="submission" date="2019-08" db="EMBL/GenBank/DDBJ databases">
        <authorList>
            <person name="Hu J."/>
        </authorList>
    </citation>
    <scope>NUCLEOTIDE SEQUENCE [LARGE SCALE GENOMIC DNA]</scope>
    <source>
        <strain evidence="2 3">NEAU-184</strain>
    </source>
</reference>
<dbReference type="InterPro" id="IPR047794">
    <property type="entry name" value="C45_proenzyme-like"/>
</dbReference>
<organism evidence="2 3">
    <name type="scientific">Agromyces mariniharenae</name>
    <dbReference type="NCBI Taxonomy" id="2604423"/>
    <lineage>
        <taxon>Bacteria</taxon>
        <taxon>Bacillati</taxon>
        <taxon>Actinomycetota</taxon>
        <taxon>Actinomycetes</taxon>
        <taxon>Micrococcales</taxon>
        <taxon>Microbacteriaceae</taxon>
        <taxon>Agromyces</taxon>
    </lineage>
</organism>
<dbReference type="Gene3D" id="1.10.10.2120">
    <property type="match status" value="1"/>
</dbReference>
<dbReference type="InterPro" id="IPR005079">
    <property type="entry name" value="Peptidase_C45_hydrolase"/>
</dbReference>
<feature type="domain" description="Peptidase C45 hydrolase" evidence="1">
    <location>
        <begin position="122"/>
        <end position="278"/>
    </location>
</feature>
<dbReference type="PANTHER" id="PTHR34180">
    <property type="entry name" value="PEPTIDASE C45"/>
    <property type="match status" value="1"/>
</dbReference>
<dbReference type="InterPro" id="IPR047801">
    <property type="entry name" value="Peptidase_C45"/>
</dbReference>
<name>A0A5S4V9J5_9MICO</name>
<evidence type="ECO:0000313" key="3">
    <source>
        <dbReference type="Proteomes" id="UP000325243"/>
    </source>
</evidence>
<comment type="caution">
    <text evidence="2">The sequence shown here is derived from an EMBL/GenBank/DDBJ whole genome shotgun (WGS) entry which is preliminary data.</text>
</comment>
<proteinExistence type="predicted"/>
<dbReference type="Gene3D" id="3.60.60.10">
    <property type="entry name" value="Penicillin V Acylase, Chain A"/>
    <property type="match status" value="1"/>
</dbReference>
<keyword evidence="3" id="KW-1185">Reference proteome</keyword>
<evidence type="ECO:0000259" key="1">
    <source>
        <dbReference type="Pfam" id="PF03417"/>
    </source>
</evidence>
<dbReference type="PANTHER" id="PTHR34180:SF1">
    <property type="entry name" value="BETA-ALANYL-DOPAMINE_CARCININE HYDROLASE"/>
    <property type="match status" value="1"/>
</dbReference>
<dbReference type="Proteomes" id="UP000325243">
    <property type="component" value="Unassembled WGS sequence"/>
</dbReference>
<accession>A0A5S4V9J5</accession>
<dbReference type="EMBL" id="VSSB01000001">
    <property type="protein sequence ID" value="TYL53260.1"/>
    <property type="molecule type" value="Genomic_DNA"/>
</dbReference>
<dbReference type="Pfam" id="PF03417">
    <property type="entry name" value="AAT"/>
    <property type="match status" value="1"/>
</dbReference>
<dbReference type="NCBIfam" id="NF040521">
    <property type="entry name" value="C45_proenzyme"/>
    <property type="match status" value="1"/>
</dbReference>
<protein>
    <submittedName>
        <fullName evidence="2">Peptidase C45</fullName>
    </submittedName>
</protein>
<gene>
    <name evidence="2" type="ORF">FYC51_06100</name>
</gene>
<sequence length="358" mass="37281">MRLHHLTTETTDPAERGDAIGRAYGGFVRRGADRYLAHFDALGIPADRVRDIVERSRVSLDAWYPALVVESDAAAAAAGIQPWRAFAVAARTEVLAVAPSAGEGECSTSVRVPADGGAPETIQTWDWHDHLATDGLLLRLTAATGLGVKLFTEFGTAAKIGVNDAGLGVHFNILSHRSDSDAGGVPVHAIARRILEEATTLDEARRIAASARVSASTVLTVAAYHDGIAEAASLELSPAGMAVVRPAAEGRLVHTNHFLDPALAEGDTSADDSTTRARYAHASAVGGAMSGLPAAGRAAAFCGPHGGSAPICVRPDAARPVHEQWGTLLTIALDLPGFGLEVHPGTPDEVAVHGFDRF</sequence>